<dbReference type="AlphaFoldDB" id="A0A9P7F425"/>
<dbReference type="PANTHER" id="PTHR34706:SF1">
    <property type="entry name" value="VWFA DOMAIN-CONTAINING PROTEIN"/>
    <property type="match status" value="1"/>
</dbReference>
<dbReference type="GeneID" id="64700075"/>
<evidence type="ECO:0000259" key="2">
    <source>
        <dbReference type="PROSITE" id="PS50234"/>
    </source>
</evidence>
<proteinExistence type="predicted"/>
<accession>A0A9P7F425</accession>
<dbReference type="Proteomes" id="UP000823399">
    <property type="component" value="Unassembled WGS sequence"/>
</dbReference>
<dbReference type="EMBL" id="JABBWM010000039">
    <property type="protein sequence ID" value="KAG2105013.1"/>
    <property type="molecule type" value="Genomic_DNA"/>
</dbReference>
<organism evidence="3 4">
    <name type="scientific">Suillus discolor</name>
    <dbReference type="NCBI Taxonomy" id="1912936"/>
    <lineage>
        <taxon>Eukaryota</taxon>
        <taxon>Fungi</taxon>
        <taxon>Dikarya</taxon>
        <taxon>Basidiomycota</taxon>
        <taxon>Agaricomycotina</taxon>
        <taxon>Agaricomycetes</taxon>
        <taxon>Agaricomycetidae</taxon>
        <taxon>Boletales</taxon>
        <taxon>Suillineae</taxon>
        <taxon>Suillaceae</taxon>
        <taxon>Suillus</taxon>
    </lineage>
</organism>
<name>A0A9P7F425_9AGAM</name>
<feature type="domain" description="VWFA" evidence="2">
    <location>
        <begin position="97"/>
        <end position="288"/>
    </location>
</feature>
<keyword evidence="4" id="KW-1185">Reference proteome</keyword>
<evidence type="ECO:0000313" key="4">
    <source>
        <dbReference type="Proteomes" id="UP000823399"/>
    </source>
</evidence>
<protein>
    <recommendedName>
        <fullName evidence="2">VWFA domain-containing protein</fullName>
    </recommendedName>
</protein>
<dbReference type="InterPro" id="IPR036465">
    <property type="entry name" value="vWFA_dom_sf"/>
</dbReference>
<feature type="compositionally biased region" description="Polar residues" evidence="1">
    <location>
        <begin position="50"/>
        <end position="64"/>
    </location>
</feature>
<comment type="caution">
    <text evidence="3">The sequence shown here is derived from an EMBL/GenBank/DDBJ whole genome shotgun (WGS) entry which is preliminary data.</text>
</comment>
<evidence type="ECO:0000256" key="1">
    <source>
        <dbReference type="SAM" id="MobiDB-lite"/>
    </source>
</evidence>
<feature type="compositionally biased region" description="Polar residues" evidence="1">
    <location>
        <begin position="1"/>
        <end position="33"/>
    </location>
</feature>
<gene>
    <name evidence="3" type="ORF">F5147DRAFT_702852</name>
</gene>
<evidence type="ECO:0000313" key="3">
    <source>
        <dbReference type="EMBL" id="KAG2105013.1"/>
    </source>
</evidence>
<sequence length="311" mass="33961">MGNGPSKSRSQCSRGQSGDFNIDHVQNSKSSLAGHTAAAGSYQSAPPPYTTSATSETPWSSENDAQASRAAARVAYLRQPLRQESLEDALETLRQYDTIILMDDSSSMAGSLWKEAKQALATLADVASQYDADGIDIHFLNHYGSITGVTDSKAVHEQFANLQPRGPTPIGHRLDIILGDYFRDLDAAKRQEDAGDYFARKQIKPVNVIIITDGAPTDDPESVIVSFAKRLDADKWPLAQVGIQFVQIGSSRRATQFLVELDDNLKQTHHIRDIVDTTPYIGQLNAEMLIKILLGGINRRVDTKGGAAVMY</sequence>
<dbReference type="PANTHER" id="PTHR34706">
    <property type="entry name" value="SLR1338 PROTEIN"/>
    <property type="match status" value="1"/>
</dbReference>
<dbReference type="SMART" id="SM00327">
    <property type="entry name" value="VWA"/>
    <property type="match status" value="1"/>
</dbReference>
<dbReference type="SUPFAM" id="SSF53300">
    <property type="entry name" value="vWA-like"/>
    <property type="match status" value="1"/>
</dbReference>
<reference evidence="3" key="1">
    <citation type="journal article" date="2020" name="New Phytol.">
        <title>Comparative genomics reveals dynamic genome evolution in host specialist ectomycorrhizal fungi.</title>
        <authorList>
            <person name="Lofgren L.A."/>
            <person name="Nguyen N.H."/>
            <person name="Vilgalys R."/>
            <person name="Ruytinx J."/>
            <person name="Liao H.L."/>
            <person name="Branco S."/>
            <person name="Kuo A."/>
            <person name="LaButti K."/>
            <person name="Lipzen A."/>
            <person name="Andreopoulos W."/>
            <person name="Pangilinan J."/>
            <person name="Riley R."/>
            <person name="Hundley H."/>
            <person name="Na H."/>
            <person name="Barry K."/>
            <person name="Grigoriev I.V."/>
            <person name="Stajich J.E."/>
            <person name="Kennedy P.G."/>
        </authorList>
    </citation>
    <scope>NUCLEOTIDE SEQUENCE</scope>
    <source>
        <strain evidence="3">FC423</strain>
    </source>
</reference>
<dbReference type="RefSeq" id="XP_041291063.1">
    <property type="nucleotide sequence ID" value="XM_041437816.1"/>
</dbReference>
<feature type="region of interest" description="Disordered" evidence="1">
    <location>
        <begin position="1"/>
        <end position="66"/>
    </location>
</feature>
<dbReference type="InterPro" id="IPR002035">
    <property type="entry name" value="VWF_A"/>
</dbReference>
<dbReference type="Gene3D" id="3.40.50.410">
    <property type="entry name" value="von Willebrand factor, type A domain"/>
    <property type="match status" value="1"/>
</dbReference>
<dbReference type="OrthoDB" id="2142040at2759"/>
<dbReference type="PROSITE" id="PS50234">
    <property type="entry name" value="VWFA"/>
    <property type="match status" value="1"/>
</dbReference>